<comment type="caution">
    <text evidence="1">The sequence shown here is derived from an EMBL/GenBank/DDBJ whole genome shotgun (WGS) entry which is preliminary data.</text>
</comment>
<accession>A0AA37P925</accession>
<evidence type="ECO:0000313" key="2">
    <source>
        <dbReference type="Proteomes" id="UP001055115"/>
    </source>
</evidence>
<dbReference type="PANTHER" id="PTHR31252">
    <property type="entry name" value="DUF4419 DOMAIN-CONTAINING PROTEIN"/>
    <property type="match status" value="1"/>
</dbReference>
<protein>
    <submittedName>
        <fullName evidence="1">Uncharacterized protein</fullName>
    </submittedName>
</protein>
<reference evidence="1 2" key="1">
    <citation type="submission" date="2022-03" db="EMBL/GenBank/DDBJ databases">
        <title>Genome data of Colletotrichum spp.</title>
        <authorList>
            <person name="Utami Y.D."/>
            <person name="Hiruma K."/>
        </authorList>
    </citation>
    <scope>NUCLEOTIDE SEQUENCE [LARGE SCALE GENOMIC DNA]</scope>
    <source>
        <strain evidence="1 2">MAFF 239500</strain>
    </source>
</reference>
<organism evidence="1 2">
    <name type="scientific">Colletotrichum spaethianum</name>
    <dbReference type="NCBI Taxonomy" id="700344"/>
    <lineage>
        <taxon>Eukaryota</taxon>
        <taxon>Fungi</taxon>
        <taxon>Dikarya</taxon>
        <taxon>Ascomycota</taxon>
        <taxon>Pezizomycotina</taxon>
        <taxon>Sordariomycetes</taxon>
        <taxon>Hypocreomycetidae</taxon>
        <taxon>Glomerellales</taxon>
        <taxon>Glomerellaceae</taxon>
        <taxon>Colletotrichum</taxon>
        <taxon>Colletotrichum spaethianum species complex</taxon>
    </lineage>
</organism>
<gene>
    <name evidence="1" type="ORF">ColSpa_08073</name>
</gene>
<proteinExistence type="predicted"/>
<keyword evidence="2" id="KW-1185">Reference proteome</keyword>
<evidence type="ECO:0000313" key="1">
    <source>
        <dbReference type="EMBL" id="GKT47892.1"/>
    </source>
</evidence>
<dbReference type="EMBL" id="BQXU01000021">
    <property type="protein sequence ID" value="GKT47892.1"/>
    <property type="molecule type" value="Genomic_DNA"/>
</dbReference>
<dbReference type="InterPro" id="IPR025533">
    <property type="entry name" value="DUF4419"/>
</dbReference>
<dbReference type="RefSeq" id="XP_049130242.1">
    <property type="nucleotide sequence ID" value="XM_049274285.1"/>
</dbReference>
<dbReference type="AlphaFoldDB" id="A0AA37P925"/>
<sequence length="185" mass="20610">MPTIIRPHDKVVGKCTHAPSPRRDFFKQVSREASSRESVQTSVSDADNGTILACQNRFMYTVLRAWQQHLHLGLRPDDVWLAVLVQFNFFVNGASRAEALRDRFVAHEGQHELVVGSGAGQAIEKIDVAASTELLVVLLRKKLVDANLTDWLLPTFSTTLPRDRSTGAAVFLGTMKHYFTYGMVG</sequence>
<dbReference type="Proteomes" id="UP001055115">
    <property type="component" value="Unassembled WGS sequence"/>
</dbReference>
<name>A0AA37P925_9PEZI</name>
<dbReference type="GeneID" id="73328875"/>
<dbReference type="Pfam" id="PF14388">
    <property type="entry name" value="DUF4419"/>
    <property type="match status" value="1"/>
</dbReference>
<dbReference type="PANTHER" id="PTHR31252:SF11">
    <property type="entry name" value="DUF4419 DOMAIN-CONTAINING PROTEIN"/>
    <property type="match status" value="1"/>
</dbReference>